<name>A0ABP9SDA5_9ACTN</name>
<dbReference type="PROSITE" id="PS51762">
    <property type="entry name" value="GH16_2"/>
    <property type="match status" value="1"/>
</dbReference>
<organism evidence="4 5">
    <name type="scientific">Rugosimonospora acidiphila</name>
    <dbReference type="NCBI Taxonomy" id="556531"/>
    <lineage>
        <taxon>Bacteria</taxon>
        <taxon>Bacillati</taxon>
        <taxon>Actinomycetota</taxon>
        <taxon>Actinomycetes</taxon>
        <taxon>Micromonosporales</taxon>
        <taxon>Micromonosporaceae</taxon>
        <taxon>Rugosimonospora</taxon>
    </lineage>
</organism>
<dbReference type="PANTHER" id="PTHR10963">
    <property type="entry name" value="GLYCOSYL HYDROLASE-RELATED"/>
    <property type="match status" value="1"/>
</dbReference>
<evidence type="ECO:0000313" key="4">
    <source>
        <dbReference type="EMBL" id="GAA5193412.1"/>
    </source>
</evidence>
<dbReference type="RefSeq" id="WP_345634437.1">
    <property type="nucleotide sequence ID" value="NZ_BAABJQ010000019.1"/>
</dbReference>
<dbReference type="SUPFAM" id="SSF49899">
    <property type="entry name" value="Concanavalin A-like lectins/glucanases"/>
    <property type="match status" value="1"/>
</dbReference>
<dbReference type="InterPro" id="IPR050546">
    <property type="entry name" value="Glycosyl_Hydrlase_16"/>
</dbReference>
<evidence type="ECO:0000313" key="5">
    <source>
        <dbReference type="Proteomes" id="UP001501570"/>
    </source>
</evidence>
<dbReference type="CDD" id="cd08023">
    <property type="entry name" value="GH16_laminarinase_like"/>
    <property type="match status" value="1"/>
</dbReference>
<feature type="chain" id="PRO_5046728554" description="GH16 domain-containing protein" evidence="2">
    <location>
        <begin position="21"/>
        <end position="427"/>
    </location>
</feature>
<evidence type="ECO:0000256" key="2">
    <source>
        <dbReference type="SAM" id="SignalP"/>
    </source>
</evidence>
<dbReference type="Gene3D" id="2.60.120.200">
    <property type="match status" value="1"/>
</dbReference>
<dbReference type="InterPro" id="IPR000757">
    <property type="entry name" value="Beta-glucanase-like"/>
</dbReference>
<keyword evidence="2" id="KW-0732">Signal</keyword>
<dbReference type="InterPro" id="IPR013320">
    <property type="entry name" value="ConA-like_dom_sf"/>
</dbReference>
<proteinExistence type="inferred from homology"/>
<dbReference type="Proteomes" id="UP001501570">
    <property type="component" value="Unassembled WGS sequence"/>
</dbReference>
<evidence type="ECO:0000256" key="1">
    <source>
        <dbReference type="ARBA" id="ARBA00006865"/>
    </source>
</evidence>
<feature type="signal peptide" evidence="2">
    <location>
        <begin position="1"/>
        <end position="20"/>
    </location>
</feature>
<reference evidence="5" key="1">
    <citation type="journal article" date="2019" name="Int. J. Syst. Evol. Microbiol.">
        <title>The Global Catalogue of Microorganisms (GCM) 10K type strain sequencing project: providing services to taxonomists for standard genome sequencing and annotation.</title>
        <authorList>
            <consortium name="The Broad Institute Genomics Platform"/>
            <consortium name="The Broad Institute Genome Sequencing Center for Infectious Disease"/>
            <person name="Wu L."/>
            <person name="Ma J."/>
        </authorList>
    </citation>
    <scope>NUCLEOTIDE SEQUENCE [LARGE SCALE GENOMIC DNA]</scope>
    <source>
        <strain evidence="5">JCM 18304</strain>
    </source>
</reference>
<sequence length="427" mass="45765">MVVAAAAGLVLLGSAAPASAASLAGRPTSATRVTLRVAAPAQGSTVADTTRLSLTGTGLTTVRIYRLATPVATATVSANGTAASALIDTTQFRDGPLVLTAVAFGGRPALPRAVLPLRMTVDNAHADHHPTGYQLVFHDEFAGTDLDRGTWCTRYEYDGGPAPQVPDAGCLWTDPADGTTFGTLDTLGGDGTYQGQESEVYRDYNVDGMKMHTVQDGYLALHATATRLDQPYLKYESAMIRSKAEFEPTDGHPLYLTARLKQPDVLGTWPAFWLAGGYGDVRPPWPPEIDMIEGPLNNSGQYANVMHTGVQASGCTGPCPQGPFDYTYTDPNFDTVWGNYVAPASLKDTWIEVGLEWYTDHVCWYLNGLKLACQQYKWVANDGPDVTNQATVLLNLAVGGSWAGADGVDDAALPTEFDIDHVRIYRK</sequence>
<accession>A0ABP9SDA5</accession>
<protein>
    <recommendedName>
        <fullName evidence="3">GH16 domain-containing protein</fullName>
    </recommendedName>
</protein>
<comment type="similarity">
    <text evidence="1">Belongs to the glycosyl hydrolase 16 family.</text>
</comment>
<keyword evidence="5" id="KW-1185">Reference proteome</keyword>
<dbReference type="PANTHER" id="PTHR10963:SF55">
    <property type="entry name" value="GLYCOSIDE HYDROLASE FAMILY 16 PROTEIN"/>
    <property type="match status" value="1"/>
</dbReference>
<comment type="caution">
    <text evidence="4">The sequence shown here is derived from an EMBL/GenBank/DDBJ whole genome shotgun (WGS) entry which is preliminary data.</text>
</comment>
<dbReference type="EMBL" id="BAABJQ010000019">
    <property type="protein sequence ID" value="GAA5193412.1"/>
    <property type="molecule type" value="Genomic_DNA"/>
</dbReference>
<evidence type="ECO:0000259" key="3">
    <source>
        <dbReference type="PROSITE" id="PS51762"/>
    </source>
</evidence>
<feature type="domain" description="GH16" evidence="3">
    <location>
        <begin position="155"/>
        <end position="427"/>
    </location>
</feature>
<gene>
    <name evidence="4" type="ORF">GCM10023322_55360</name>
</gene>